<evidence type="ECO:0000256" key="1">
    <source>
        <dbReference type="SAM" id="SignalP"/>
    </source>
</evidence>
<comment type="caution">
    <text evidence="3">The sequence shown here is derived from an EMBL/GenBank/DDBJ whole genome shotgun (WGS) entry which is preliminary data.</text>
</comment>
<reference evidence="3" key="1">
    <citation type="submission" date="2021-09" db="EMBL/GenBank/DDBJ databases">
        <authorList>
            <person name="Wu T."/>
            <person name="Guo S.Z."/>
        </authorList>
    </citation>
    <scope>NUCLEOTIDE SEQUENCE</scope>
    <source>
        <strain evidence="3">RSS-23</strain>
    </source>
</reference>
<dbReference type="InterPro" id="IPR037401">
    <property type="entry name" value="SnoaL-like"/>
</dbReference>
<dbReference type="EMBL" id="JAIQDJ010000045">
    <property type="protein sequence ID" value="MBZ4187241.1"/>
    <property type="molecule type" value="Genomic_DNA"/>
</dbReference>
<gene>
    <name evidence="3" type="ORF">K7B09_13005</name>
</gene>
<keyword evidence="1" id="KW-0732">Signal</keyword>
<evidence type="ECO:0000313" key="4">
    <source>
        <dbReference type="Proteomes" id="UP001430290"/>
    </source>
</evidence>
<proteinExistence type="predicted"/>
<protein>
    <submittedName>
        <fullName evidence="3">Nuclear transport factor 2 family protein</fullName>
    </submittedName>
</protein>
<dbReference type="Pfam" id="PF12680">
    <property type="entry name" value="SnoaL_2"/>
    <property type="match status" value="1"/>
</dbReference>
<dbReference type="InterPro" id="IPR032710">
    <property type="entry name" value="NTF2-like_dom_sf"/>
</dbReference>
<organism evidence="3 4">
    <name type="scientific">Thermomonas beijingensis</name>
    <dbReference type="NCBI Taxonomy" id="2872701"/>
    <lineage>
        <taxon>Bacteria</taxon>
        <taxon>Pseudomonadati</taxon>
        <taxon>Pseudomonadota</taxon>
        <taxon>Gammaproteobacteria</taxon>
        <taxon>Lysobacterales</taxon>
        <taxon>Lysobacteraceae</taxon>
        <taxon>Thermomonas</taxon>
    </lineage>
</organism>
<evidence type="ECO:0000259" key="2">
    <source>
        <dbReference type="Pfam" id="PF12680"/>
    </source>
</evidence>
<dbReference type="SUPFAM" id="SSF54427">
    <property type="entry name" value="NTF2-like"/>
    <property type="match status" value="1"/>
</dbReference>
<dbReference type="RefSeq" id="WP_223629905.1">
    <property type="nucleotide sequence ID" value="NZ_JAIQDJ010000045.1"/>
</dbReference>
<accession>A0ABS7TH80</accession>
<dbReference type="Proteomes" id="UP001430290">
    <property type="component" value="Unassembled WGS sequence"/>
</dbReference>
<sequence length="154" mass="16876">MSLIKNFRTKVIASLFCVTCSPWTPAIAGDATTATTATALGQNATPEAIVDAQLAAYNRRDLEGFLSFYAEDAVLANYPDHVTQTGKAEMRTRYQLRFSNPSLHAEIIKRITFGGFVIDHERVVAPPPAEGTLEAVAVYEIKDGKIVRVTFLKN</sequence>
<evidence type="ECO:0000313" key="3">
    <source>
        <dbReference type="EMBL" id="MBZ4187241.1"/>
    </source>
</evidence>
<dbReference type="Gene3D" id="3.10.450.50">
    <property type="match status" value="1"/>
</dbReference>
<feature type="chain" id="PRO_5046347992" evidence="1">
    <location>
        <begin position="29"/>
        <end position="154"/>
    </location>
</feature>
<keyword evidence="4" id="KW-1185">Reference proteome</keyword>
<feature type="signal peptide" evidence="1">
    <location>
        <begin position="1"/>
        <end position="28"/>
    </location>
</feature>
<feature type="domain" description="SnoaL-like" evidence="2">
    <location>
        <begin position="50"/>
        <end position="149"/>
    </location>
</feature>
<name>A0ABS7TH80_9GAMM</name>